<feature type="domain" description="HTH merR-type" evidence="5">
    <location>
        <begin position="4"/>
        <end position="72"/>
    </location>
</feature>
<dbReference type="InterPro" id="IPR047057">
    <property type="entry name" value="MerR_fam"/>
</dbReference>
<dbReference type="InterPro" id="IPR036244">
    <property type="entry name" value="TipA-like_antibiotic-bd"/>
</dbReference>
<dbReference type="Gene3D" id="1.10.490.50">
    <property type="entry name" value="Antibiotic binding domain of TipA-like multidrug resistance regulators"/>
    <property type="match status" value="1"/>
</dbReference>
<keyword evidence="4" id="KW-0804">Transcription</keyword>
<evidence type="ECO:0000256" key="4">
    <source>
        <dbReference type="ARBA" id="ARBA00023163"/>
    </source>
</evidence>
<dbReference type="Pfam" id="PF13411">
    <property type="entry name" value="MerR_1"/>
    <property type="match status" value="1"/>
</dbReference>
<dbReference type="EMBL" id="CP162599">
    <property type="protein sequence ID" value="XDK31917.1"/>
    <property type="molecule type" value="Genomic_DNA"/>
</dbReference>
<dbReference type="SUPFAM" id="SSF46955">
    <property type="entry name" value="Putative DNA-binding domain"/>
    <property type="match status" value="1"/>
</dbReference>
<dbReference type="PRINTS" id="PR00040">
    <property type="entry name" value="HTHMERR"/>
</dbReference>
<dbReference type="GO" id="GO:0003677">
    <property type="term" value="F:DNA binding"/>
    <property type="evidence" value="ECO:0007669"/>
    <property type="project" value="UniProtKB-KW"/>
</dbReference>
<dbReference type="CDD" id="cd01106">
    <property type="entry name" value="HTH_TipAL-Mta"/>
    <property type="match status" value="1"/>
</dbReference>
<dbReference type="PROSITE" id="PS50937">
    <property type="entry name" value="HTH_MERR_2"/>
    <property type="match status" value="1"/>
</dbReference>
<dbReference type="InterPro" id="IPR009061">
    <property type="entry name" value="DNA-bd_dom_put_sf"/>
</dbReference>
<evidence type="ECO:0000259" key="5">
    <source>
        <dbReference type="PROSITE" id="PS50937"/>
    </source>
</evidence>
<keyword evidence="3" id="KW-0010">Activator</keyword>
<evidence type="ECO:0000256" key="3">
    <source>
        <dbReference type="ARBA" id="ARBA00023159"/>
    </source>
</evidence>
<protein>
    <submittedName>
        <fullName evidence="6">MerR family transcriptional regulator</fullName>
    </submittedName>
</protein>
<dbReference type="InterPro" id="IPR012925">
    <property type="entry name" value="TipAS_dom"/>
</dbReference>
<dbReference type="PANTHER" id="PTHR30204">
    <property type="entry name" value="REDOX-CYCLING DRUG-SENSING TRANSCRIPTIONAL ACTIVATOR SOXR"/>
    <property type="match status" value="1"/>
</dbReference>
<evidence type="ECO:0000256" key="2">
    <source>
        <dbReference type="ARBA" id="ARBA00023125"/>
    </source>
</evidence>
<dbReference type="AlphaFoldDB" id="A0AB39HKJ8"/>
<name>A0AB39HKJ8_9BACI</name>
<dbReference type="SUPFAM" id="SSF89082">
    <property type="entry name" value="Antibiotic binding domain of TipA-like multidrug resistance regulators"/>
    <property type="match status" value="1"/>
</dbReference>
<sequence length="253" mass="30334">MELKYSVKDICYITGVSRRTLHFYDKEGILVPDKEANGYRKYSQSDLERLQFIFFLKNLGLSLKEIKHVISITKTEQKEYLKKYQKQLYEQQYQLHTTIDNLHRFLNGDSLLEFNSFSQKLTSLNDQYNKEARIKYGHTEQYKEYEANLASMNEEELQNFNKNITHRVESIYQNLANWSDDSPDSDRIQREIVKLHNCFNKTMSCSLDLFLYIAEQFVADNRFQNYFIKFGYNELPTFIYKAVQYYCQEKSTD</sequence>
<dbReference type="RefSeq" id="WP_368652641.1">
    <property type="nucleotide sequence ID" value="NZ_CP162599.1"/>
</dbReference>
<keyword evidence="2" id="KW-0238">DNA-binding</keyword>
<dbReference type="PANTHER" id="PTHR30204:SF90">
    <property type="entry name" value="HTH-TYPE TRANSCRIPTIONAL ACTIVATOR MTA"/>
    <property type="match status" value="1"/>
</dbReference>
<proteinExistence type="predicted"/>
<keyword evidence="1" id="KW-0805">Transcription regulation</keyword>
<dbReference type="InterPro" id="IPR000551">
    <property type="entry name" value="MerR-type_HTH_dom"/>
</dbReference>
<dbReference type="Gene3D" id="1.10.1660.10">
    <property type="match status" value="1"/>
</dbReference>
<dbReference type="SMART" id="SM00422">
    <property type="entry name" value="HTH_MERR"/>
    <property type="match status" value="1"/>
</dbReference>
<evidence type="ECO:0000256" key="1">
    <source>
        <dbReference type="ARBA" id="ARBA00023015"/>
    </source>
</evidence>
<reference evidence="6" key="1">
    <citation type="submission" date="2024-07" db="EMBL/GenBank/DDBJ databases">
        <title>Halotolerant mesophilic bacterium Ornithinibacillus sp. 4-3, sp. nov., isolated from soil.</title>
        <authorList>
            <person name="Sidarenka A.V."/>
            <person name="Guliayeva D.E."/>
            <person name="Leanovich S.I."/>
            <person name="Hileuskaya K.S."/>
            <person name="Akhremchuk A.E."/>
            <person name="Sikolenko M.A."/>
            <person name="Valentovich L.N."/>
        </authorList>
    </citation>
    <scope>NUCLEOTIDE SEQUENCE</scope>
    <source>
        <strain evidence="6">4-3</strain>
    </source>
</reference>
<dbReference type="GO" id="GO:0003700">
    <property type="term" value="F:DNA-binding transcription factor activity"/>
    <property type="evidence" value="ECO:0007669"/>
    <property type="project" value="InterPro"/>
</dbReference>
<organism evidence="6">
    <name type="scientific">Ornithinibacillus sp. 4-3</name>
    <dbReference type="NCBI Taxonomy" id="3231488"/>
    <lineage>
        <taxon>Bacteria</taxon>
        <taxon>Bacillati</taxon>
        <taxon>Bacillota</taxon>
        <taxon>Bacilli</taxon>
        <taxon>Bacillales</taxon>
        <taxon>Bacillaceae</taxon>
        <taxon>Ornithinibacillus</taxon>
    </lineage>
</organism>
<dbReference type="Pfam" id="PF07739">
    <property type="entry name" value="TipAS"/>
    <property type="match status" value="1"/>
</dbReference>
<evidence type="ECO:0000313" key="6">
    <source>
        <dbReference type="EMBL" id="XDK31917.1"/>
    </source>
</evidence>
<accession>A0AB39HKJ8</accession>
<gene>
    <name evidence="6" type="ORF">AB4Y30_12885</name>
</gene>